<dbReference type="Gene3D" id="2.130.10.10">
    <property type="entry name" value="YVTN repeat-like/Quinoprotein amine dehydrogenase"/>
    <property type="match status" value="2"/>
</dbReference>
<dbReference type="PANTHER" id="PTHR12143">
    <property type="entry name" value="PEPTIDE N-GLYCANASE PNGASE -RELATED"/>
    <property type="match status" value="1"/>
</dbReference>
<accession>A0A3E0GV51</accession>
<dbReference type="NCBIfam" id="TIGR02276">
    <property type="entry name" value="beta_rpt_yvtn"/>
    <property type="match status" value="3"/>
</dbReference>
<dbReference type="Pfam" id="PF07971">
    <property type="entry name" value="Glyco_hydro_92"/>
    <property type="match status" value="1"/>
</dbReference>
<dbReference type="Pfam" id="PF17678">
    <property type="entry name" value="Glyco_hydro_92N"/>
    <property type="match status" value="1"/>
</dbReference>
<dbReference type="Gene3D" id="1.20.1610.10">
    <property type="entry name" value="alpha-1,2-mannosidases domains"/>
    <property type="match status" value="1"/>
</dbReference>
<dbReference type="GO" id="GO:0005975">
    <property type="term" value="P:carbohydrate metabolic process"/>
    <property type="evidence" value="ECO:0007669"/>
    <property type="project" value="InterPro"/>
</dbReference>
<dbReference type="InterPro" id="IPR019405">
    <property type="entry name" value="Lactonase_7-beta_prop"/>
</dbReference>
<dbReference type="GO" id="GO:0005829">
    <property type="term" value="C:cytosol"/>
    <property type="evidence" value="ECO:0007669"/>
    <property type="project" value="TreeGrafter"/>
</dbReference>
<gene>
    <name evidence="4" type="ORF">BCF44_12444</name>
</gene>
<dbReference type="InterPro" id="IPR011045">
    <property type="entry name" value="N2O_reductase_N"/>
</dbReference>
<name>A0A3E0GV51_9PSEU</name>
<evidence type="ECO:0000259" key="3">
    <source>
        <dbReference type="Pfam" id="PF17678"/>
    </source>
</evidence>
<evidence type="ECO:0000259" key="2">
    <source>
        <dbReference type="Pfam" id="PF07971"/>
    </source>
</evidence>
<dbReference type="SUPFAM" id="SSF48208">
    <property type="entry name" value="Six-hairpin glycosidases"/>
    <property type="match status" value="1"/>
</dbReference>
<dbReference type="Gene3D" id="3.30.2080.10">
    <property type="entry name" value="GH92 mannosidase domain"/>
    <property type="match status" value="1"/>
</dbReference>
<dbReference type="GO" id="GO:0000224">
    <property type="term" value="F:peptide-N4-(N-acetyl-beta-glucosaminyl)asparagine amidase activity"/>
    <property type="evidence" value="ECO:0007669"/>
    <property type="project" value="TreeGrafter"/>
</dbReference>
<dbReference type="InterPro" id="IPR011964">
    <property type="entry name" value="YVTN_b-propeller_repeat"/>
</dbReference>
<reference evidence="4 5" key="1">
    <citation type="submission" date="2018-08" db="EMBL/GenBank/DDBJ databases">
        <title>Genomic Encyclopedia of Archaeal and Bacterial Type Strains, Phase II (KMG-II): from individual species to whole genera.</title>
        <authorList>
            <person name="Goeker M."/>
        </authorList>
    </citation>
    <scope>NUCLEOTIDE SEQUENCE [LARGE SCALE GENOMIC DNA]</scope>
    <source>
        <strain evidence="4 5">DSM 45791</strain>
    </source>
</reference>
<keyword evidence="1" id="KW-0732">Signal</keyword>
<dbReference type="Gene3D" id="2.70.98.10">
    <property type="match status" value="1"/>
</dbReference>
<dbReference type="InterPro" id="IPR008928">
    <property type="entry name" value="6-hairpin_glycosidase_sf"/>
</dbReference>
<dbReference type="AlphaFoldDB" id="A0A3E0GV51"/>
<dbReference type="InterPro" id="IPR041371">
    <property type="entry name" value="GH92_N"/>
</dbReference>
<keyword evidence="5" id="KW-1185">Reference proteome</keyword>
<dbReference type="EMBL" id="QUNO01000024">
    <property type="protein sequence ID" value="REH29617.1"/>
    <property type="molecule type" value="Genomic_DNA"/>
</dbReference>
<protein>
    <submittedName>
        <fullName evidence="4">Putative alpha-1,2-mannosidase</fullName>
    </submittedName>
</protein>
<proteinExistence type="predicted"/>
<dbReference type="InterPro" id="IPR015943">
    <property type="entry name" value="WD40/YVTN_repeat-like_dom_sf"/>
</dbReference>
<sequence>MSRRRLGPVAGTVLAMLLAGAPAVAAPVVTDPAGLVDPFVGTGSGGAVVGDVDTFPGASMPFGMTQFSPDTTSRPAGGGYSSADSQITGLSLTHLSGAGCAVAGDIPFLPLVGAVPGSPDGASEPFSHATEQASPGSYAVTLGQVRTELTATDRTGLARLTYPPTAQAQLLVKVANSQNGSANATFHTIGDRQIAGSVSSGHFCGQPNSYTVYFAAKFDRAFTSSGTWGGGTANAVSAHARQVPVPKQSHTTQGSGVVAGGYLTFDTTAKPVVGMQVAISYVSEDGARANLKAEDAGFAFDRAAKAARSAWNGQLGKIQAHGGTPAEQRTFYTALYHSLLHPSLFSDADGRYPGFDGKPHTVPRGHAQYTDFSGWDIYRSQIPLIALLDPAQAGDMATSLLNAGDQMGWLPKWPVANGESGVMNGDPADAILAGAWAFGAHGFDARHAVDEMVHGARDSGTQGGGAPGQGWYVERPSNAGYLANGYVPNTQADSISPVPNGASETLEYALGDFAVSRLAGAVGRNDIAGAFTKSSQNWANLFDTATGYIRPRDGDGAFPPGDPLAMGGGFGQTGFQEGNAAQYTWMVPQNLAALIGGMGGRDAARARLDQFFGQLNAGPNRPNEWAGNEPNLDTPWAYDSVGAPWQTQSTVRAIMAQLYGPTPGGEPGNDDLGALSSWYVWAAMGIYPQTPGVPMLVLGTPLFDHVTVTAGNGRRIEITAPGAGDAKPYVQSLRVDGRPSTHTWLMLADHPGVTALDFTVGAQPNRSWGTGASDAPPSFGAGPVTFPPTTRAQVRTDPAQIRLAPGANATVNVLVDNSLGSQPATVTWTASSPNSGITFGPPTGTATVAAGASTATPLTVSASPQATAGFYSVSIAAKASNGAMIAKSQILVTLASPGQTIPTAYVSNYSDNTVTPVDRANGTAGPVIPVGSGPDGVVVTPNGAEVYVANNNSNNVSVISTADNTVIATIPVGSVAADPAVTPDGTTVWVSNYGDGTVQPIDVATHTAGVPIKVGANPERLAISPDGKDLWVANQGSGTASEIDTASRAVVRQVAVGAQPFGVAVSAGGTAYIGNAGGNSVSVIDGSGVTATIALGSSPAGISLSPDGSRLYVTAASGGVLPVNTATNTVGPLIATGASPYAAAFTTDGATAWIVDSGSNDVRPITVATGAVGPAVTVGTVPDGIALTP</sequence>
<dbReference type="NCBIfam" id="TIGR01180">
    <property type="entry name" value="aman2_put"/>
    <property type="match status" value="1"/>
</dbReference>
<dbReference type="InterPro" id="IPR050883">
    <property type="entry name" value="PNGase"/>
</dbReference>
<dbReference type="GO" id="GO:0006516">
    <property type="term" value="P:glycoprotein catabolic process"/>
    <property type="evidence" value="ECO:0007669"/>
    <property type="project" value="TreeGrafter"/>
</dbReference>
<evidence type="ECO:0000256" key="1">
    <source>
        <dbReference type="SAM" id="SignalP"/>
    </source>
</evidence>
<dbReference type="Proteomes" id="UP000256269">
    <property type="component" value="Unassembled WGS sequence"/>
</dbReference>
<dbReference type="Pfam" id="PF10282">
    <property type="entry name" value="Lactonase"/>
    <property type="match status" value="1"/>
</dbReference>
<dbReference type="OrthoDB" id="9804511at2"/>
<dbReference type="Gene3D" id="1.20.1050.60">
    <property type="entry name" value="alpha-1,2-mannosidase"/>
    <property type="match status" value="1"/>
</dbReference>
<feature type="domain" description="Glycosyl hydrolase family 92" evidence="2">
    <location>
        <begin position="286"/>
        <end position="761"/>
    </location>
</feature>
<evidence type="ECO:0000313" key="5">
    <source>
        <dbReference type="Proteomes" id="UP000256269"/>
    </source>
</evidence>
<dbReference type="PANTHER" id="PTHR12143:SF39">
    <property type="entry name" value="SECRETED PROTEIN"/>
    <property type="match status" value="1"/>
</dbReference>
<dbReference type="SUPFAM" id="SSF50974">
    <property type="entry name" value="Nitrous oxide reductase, N-terminal domain"/>
    <property type="match status" value="1"/>
</dbReference>
<feature type="signal peptide" evidence="1">
    <location>
        <begin position="1"/>
        <end position="25"/>
    </location>
</feature>
<evidence type="ECO:0000313" key="4">
    <source>
        <dbReference type="EMBL" id="REH29617.1"/>
    </source>
</evidence>
<dbReference type="GO" id="GO:0030246">
    <property type="term" value="F:carbohydrate binding"/>
    <property type="evidence" value="ECO:0007669"/>
    <property type="project" value="InterPro"/>
</dbReference>
<feature type="domain" description="Glycosyl hydrolase family 92 N-terminal" evidence="3">
    <location>
        <begin position="35"/>
        <end position="280"/>
    </location>
</feature>
<dbReference type="InterPro" id="IPR012939">
    <property type="entry name" value="Glyco_hydro_92"/>
</dbReference>
<dbReference type="RefSeq" id="WP_116181166.1">
    <property type="nucleotide sequence ID" value="NZ_CP144375.1"/>
</dbReference>
<dbReference type="InterPro" id="IPR014718">
    <property type="entry name" value="GH-type_carb-bd"/>
</dbReference>
<feature type="chain" id="PRO_5017815976" evidence="1">
    <location>
        <begin position="26"/>
        <end position="1189"/>
    </location>
</feature>
<comment type="caution">
    <text evidence="4">The sequence shown here is derived from an EMBL/GenBank/DDBJ whole genome shotgun (WGS) entry which is preliminary data.</text>
</comment>
<dbReference type="InterPro" id="IPR005887">
    <property type="entry name" value="GH92_a_mannosidase_put"/>
</dbReference>
<organism evidence="4 5">
    <name type="scientific">Kutzneria buriramensis</name>
    <dbReference type="NCBI Taxonomy" id="1045776"/>
    <lineage>
        <taxon>Bacteria</taxon>
        <taxon>Bacillati</taxon>
        <taxon>Actinomycetota</taxon>
        <taxon>Actinomycetes</taxon>
        <taxon>Pseudonocardiales</taxon>
        <taxon>Pseudonocardiaceae</taxon>
        <taxon>Kutzneria</taxon>
    </lineage>
</organism>